<gene>
    <name evidence="8" type="ORF">SAPINGB_P004495</name>
</gene>
<dbReference type="PRINTS" id="PR00411">
    <property type="entry name" value="PNDRDTASEI"/>
</dbReference>
<keyword evidence="4" id="KW-0274">FAD</keyword>
<evidence type="ECO:0000256" key="1">
    <source>
        <dbReference type="ARBA" id="ARBA00001974"/>
    </source>
</evidence>
<keyword evidence="9" id="KW-1185">Reference proteome</keyword>
<dbReference type="AlphaFoldDB" id="A0A5E8BUR5"/>
<evidence type="ECO:0000256" key="2">
    <source>
        <dbReference type="ARBA" id="ARBA00010139"/>
    </source>
</evidence>
<dbReference type="PANTHER" id="PTHR43098">
    <property type="entry name" value="L-ORNITHINE N(5)-MONOOXYGENASE-RELATED"/>
    <property type="match status" value="1"/>
</dbReference>
<evidence type="ECO:0000256" key="3">
    <source>
        <dbReference type="ARBA" id="ARBA00022630"/>
    </source>
</evidence>
<dbReference type="InterPro" id="IPR020946">
    <property type="entry name" value="Flavin_mOase-like"/>
</dbReference>
<comment type="similarity">
    <text evidence="2">Belongs to the FAD-binding monooxygenase family.</text>
</comment>
<evidence type="ECO:0000313" key="9">
    <source>
        <dbReference type="Proteomes" id="UP000398389"/>
    </source>
</evidence>
<dbReference type="RefSeq" id="XP_031855101.1">
    <property type="nucleotide sequence ID" value="XM_031999210.1"/>
</dbReference>
<dbReference type="GO" id="GO:0050661">
    <property type="term" value="F:NADP binding"/>
    <property type="evidence" value="ECO:0007669"/>
    <property type="project" value="InterPro"/>
</dbReference>
<evidence type="ECO:0000313" key="8">
    <source>
        <dbReference type="EMBL" id="VVT55236.1"/>
    </source>
</evidence>
<dbReference type="EMBL" id="CABVLU010000003">
    <property type="protein sequence ID" value="VVT55236.1"/>
    <property type="molecule type" value="Genomic_DNA"/>
</dbReference>
<dbReference type="Pfam" id="PF00743">
    <property type="entry name" value="FMO-like"/>
    <property type="match status" value="1"/>
</dbReference>
<evidence type="ECO:0000256" key="6">
    <source>
        <dbReference type="ARBA" id="ARBA00023002"/>
    </source>
</evidence>
<dbReference type="InterPro" id="IPR036188">
    <property type="entry name" value="FAD/NAD-bd_sf"/>
</dbReference>
<dbReference type="Proteomes" id="UP000398389">
    <property type="component" value="Unassembled WGS sequence"/>
</dbReference>
<dbReference type="GO" id="GO:0004499">
    <property type="term" value="F:N,N-dimethylaniline monooxygenase activity"/>
    <property type="evidence" value="ECO:0007669"/>
    <property type="project" value="InterPro"/>
</dbReference>
<dbReference type="SUPFAM" id="SSF51905">
    <property type="entry name" value="FAD/NAD(P)-binding domain"/>
    <property type="match status" value="2"/>
</dbReference>
<name>A0A5E8BUR5_9ASCO</name>
<dbReference type="InterPro" id="IPR050775">
    <property type="entry name" value="FAD-binding_Monooxygenases"/>
</dbReference>
<accession>A0A5E8BUR5</accession>
<organism evidence="8 9">
    <name type="scientific">Magnusiomyces paraingens</name>
    <dbReference type="NCBI Taxonomy" id="2606893"/>
    <lineage>
        <taxon>Eukaryota</taxon>
        <taxon>Fungi</taxon>
        <taxon>Dikarya</taxon>
        <taxon>Ascomycota</taxon>
        <taxon>Saccharomycotina</taxon>
        <taxon>Dipodascomycetes</taxon>
        <taxon>Dipodascales</taxon>
        <taxon>Dipodascaceae</taxon>
        <taxon>Magnusiomyces</taxon>
    </lineage>
</organism>
<dbReference type="PANTHER" id="PTHR43098:SF3">
    <property type="entry name" value="L-ORNITHINE N(5)-MONOOXYGENASE-RELATED"/>
    <property type="match status" value="1"/>
</dbReference>
<keyword evidence="6" id="KW-0560">Oxidoreductase</keyword>
<comment type="cofactor">
    <cofactor evidence="1">
        <name>FAD</name>
        <dbReference type="ChEBI" id="CHEBI:57692"/>
    </cofactor>
</comment>
<proteinExistence type="inferred from homology"/>
<protein>
    <recommendedName>
        <fullName evidence="10">FAD/NAD(P)-binding domain-containing protein</fullName>
    </recommendedName>
</protein>
<reference evidence="8 9" key="1">
    <citation type="submission" date="2019-09" db="EMBL/GenBank/DDBJ databases">
        <authorList>
            <person name="Brejova B."/>
        </authorList>
    </citation>
    <scope>NUCLEOTIDE SEQUENCE [LARGE SCALE GENOMIC DNA]</scope>
</reference>
<evidence type="ECO:0000256" key="7">
    <source>
        <dbReference type="ARBA" id="ARBA00023033"/>
    </source>
</evidence>
<keyword evidence="5" id="KW-0521">NADP</keyword>
<sequence>MTKDSPIIHYDAVIVGGGFGGVYQLYKLRSLGFRVRGFEKEPALGGVWASNTYPGARVDSDAPLYQLWLEECYADWTFSERFPQGRELQEYFRHVDSKLHISKDYDFNTFVSDALFDTCAGRWTITTTGDGAGKYSAKNFIICSGFAAKVYIPDIKGMDRFKGIMHHTAHWPKDHEVDVTNKRVAVIGTGASGVQVIQAIAPLVKQLTVFQRTPNIAIPMQNTKLNKQQEELKKPYLPQLWEDTLRFSNAGFQYRFDRRSCLEVTPEERERFFQSLFDRGGFNFWVGTFYDVWTNPKADALQYEFWRRHVVSRIKDPKVAEKLAPKKQMCTFCSKRPSLEQNYYEVFNQDNVRLVDVNEEPILEFTETGIKTSGGECEFDVVVLATGFDAVTGGLTQINITGINGVSLKDKWKQGVNTYLGVCTTWFPNMYFMYGPQGPTAFSNGPTCAQIQADWITDAIIYCKRNNLKYMYPALEAEVAWRFHVNQLQDLTLLKGSKSSWYVGSNVPGKTVEALMYLGGIPKYLEEIGVEADSSYKNFIKVAK</sequence>
<dbReference type="Gene3D" id="3.50.50.60">
    <property type="entry name" value="FAD/NAD(P)-binding domain"/>
    <property type="match status" value="2"/>
</dbReference>
<evidence type="ECO:0008006" key="10">
    <source>
        <dbReference type="Google" id="ProtNLM"/>
    </source>
</evidence>
<dbReference type="OrthoDB" id="74360at2759"/>
<evidence type="ECO:0000256" key="5">
    <source>
        <dbReference type="ARBA" id="ARBA00022857"/>
    </source>
</evidence>
<keyword evidence="3" id="KW-0285">Flavoprotein</keyword>
<dbReference type="GO" id="GO:0050660">
    <property type="term" value="F:flavin adenine dinucleotide binding"/>
    <property type="evidence" value="ECO:0007669"/>
    <property type="project" value="InterPro"/>
</dbReference>
<evidence type="ECO:0000256" key="4">
    <source>
        <dbReference type="ARBA" id="ARBA00022827"/>
    </source>
</evidence>
<dbReference type="GeneID" id="43583310"/>
<keyword evidence="7" id="KW-0503">Monooxygenase</keyword>